<organism evidence="4 5">
    <name type="scientific">Scleromatobacter humisilvae</name>
    <dbReference type="NCBI Taxonomy" id="2897159"/>
    <lineage>
        <taxon>Bacteria</taxon>
        <taxon>Pseudomonadati</taxon>
        <taxon>Pseudomonadota</taxon>
        <taxon>Betaproteobacteria</taxon>
        <taxon>Burkholderiales</taxon>
        <taxon>Sphaerotilaceae</taxon>
        <taxon>Scleromatobacter</taxon>
    </lineage>
</organism>
<dbReference type="PANTHER" id="PTHR43477:SF1">
    <property type="entry name" value="DIHYDROANTICAPSIN 7-DEHYDROGENASE"/>
    <property type="match status" value="1"/>
</dbReference>
<dbReference type="FunFam" id="3.40.50.720:FF:000084">
    <property type="entry name" value="Short-chain dehydrogenase reductase"/>
    <property type="match status" value="1"/>
</dbReference>
<accession>A0A9X2C3J7</accession>
<dbReference type="SUPFAM" id="SSF51735">
    <property type="entry name" value="NAD(P)-binding Rossmann-fold domains"/>
    <property type="match status" value="1"/>
</dbReference>
<proteinExistence type="inferred from homology"/>
<comment type="caution">
    <text evidence="4">The sequence shown here is derived from an EMBL/GenBank/DDBJ whole genome shotgun (WGS) entry which is preliminary data.</text>
</comment>
<dbReference type="Gene3D" id="3.40.50.720">
    <property type="entry name" value="NAD(P)-binding Rossmann-like Domain"/>
    <property type="match status" value="1"/>
</dbReference>
<sequence>MTTFATDYLAGRRFLVTGASSGIGRATAALLAECGAGITASGRDEERLAAAVAQLPGQGHLTRPQAFDKADEAAAWMKTLIDEHGAFDGVFHAAGVELVRPVRLTKQAQLDEVFGGAVFAAAGLARAAAQKGALKDGGSLVFMSSVAGSAGQSGMSAYSAAKAAVDGMVRSLACEFAPRHIRVNAIAAGAVRTPMHDRLTKGAADDTVDTYRNHHLLGFGEPQDIANAAAFLLGPAGRWITGTTWVVDGGYLCK</sequence>
<dbReference type="AlphaFoldDB" id="A0A9X2C3J7"/>
<reference evidence="4" key="1">
    <citation type="submission" date="2021-11" db="EMBL/GenBank/DDBJ databases">
        <title>BS-T2-15 a new species belonging to the Comamonadaceae family isolated from the soil of a French oak forest.</title>
        <authorList>
            <person name="Mieszkin S."/>
            <person name="Alain K."/>
        </authorList>
    </citation>
    <scope>NUCLEOTIDE SEQUENCE</scope>
    <source>
        <strain evidence="4">BS-T2-15</strain>
    </source>
</reference>
<dbReference type="CDD" id="cd05233">
    <property type="entry name" value="SDR_c"/>
    <property type="match status" value="1"/>
</dbReference>
<dbReference type="PRINTS" id="PR00081">
    <property type="entry name" value="GDHRDH"/>
</dbReference>
<dbReference type="PANTHER" id="PTHR43477">
    <property type="entry name" value="DIHYDROANTICAPSIN 7-DEHYDROGENASE"/>
    <property type="match status" value="1"/>
</dbReference>
<dbReference type="InterPro" id="IPR002347">
    <property type="entry name" value="SDR_fam"/>
</dbReference>
<evidence type="ECO:0000256" key="2">
    <source>
        <dbReference type="ARBA" id="ARBA00023002"/>
    </source>
</evidence>
<dbReference type="InterPro" id="IPR036291">
    <property type="entry name" value="NAD(P)-bd_dom_sf"/>
</dbReference>
<evidence type="ECO:0000259" key="3">
    <source>
        <dbReference type="SMART" id="SM00822"/>
    </source>
</evidence>
<evidence type="ECO:0000313" key="5">
    <source>
        <dbReference type="Proteomes" id="UP001139353"/>
    </source>
</evidence>
<protein>
    <submittedName>
        <fullName evidence="4">SDR family oxidoreductase</fullName>
    </submittedName>
</protein>
<dbReference type="Proteomes" id="UP001139353">
    <property type="component" value="Unassembled WGS sequence"/>
</dbReference>
<gene>
    <name evidence="4" type="ORF">LPC04_21745</name>
</gene>
<dbReference type="InterPro" id="IPR020904">
    <property type="entry name" value="Sc_DH/Rdtase_CS"/>
</dbReference>
<dbReference type="PROSITE" id="PS00061">
    <property type="entry name" value="ADH_SHORT"/>
    <property type="match status" value="1"/>
</dbReference>
<dbReference type="RefSeq" id="WP_275684381.1">
    <property type="nucleotide sequence ID" value="NZ_JAJLJH010000008.1"/>
</dbReference>
<dbReference type="EMBL" id="JAJLJH010000008">
    <property type="protein sequence ID" value="MCK9688339.1"/>
    <property type="molecule type" value="Genomic_DNA"/>
</dbReference>
<evidence type="ECO:0000256" key="1">
    <source>
        <dbReference type="ARBA" id="ARBA00006484"/>
    </source>
</evidence>
<keyword evidence="2" id="KW-0560">Oxidoreductase</keyword>
<feature type="domain" description="Ketoreductase" evidence="3">
    <location>
        <begin position="12"/>
        <end position="189"/>
    </location>
</feature>
<comment type="similarity">
    <text evidence="1">Belongs to the short-chain dehydrogenases/reductases (SDR) family.</text>
</comment>
<dbReference type="InterPro" id="IPR057326">
    <property type="entry name" value="KR_dom"/>
</dbReference>
<dbReference type="PRINTS" id="PR00080">
    <property type="entry name" value="SDRFAMILY"/>
</dbReference>
<dbReference type="GO" id="GO:0016491">
    <property type="term" value="F:oxidoreductase activity"/>
    <property type="evidence" value="ECO:0007669"/>
    <property type="project" value="UniProtKB-KW"/>
</dbReference>
<evidence type="ECO:0000313" key="4">
    <source>
        <dbReference type="EMBL" id="MCK9688339.1"/>
    </source>
</evidence>
<dbReference type="InterPro" id="IPR051122">
    <property type="entry name" value="SDR_DHRS6-like"/>
</dbReference>
<name>A0A9X2C3J7_9BURK</name>
<dbReference type="Pfam" id="PF13561">
    <property type="entry name" value="adh_short_C2"/>
    <property type="match status" value="1"/>
</dbReference>
<dbReference type="SMART" id="SM00822">
    <property type="entry name" value="PKS_KR"/>
    <property type="match status" value="1"/>
</dbReference>
<keyword evidence="5" id="KW-1185">Reference proteome</keyword>